<name>A0A9P7KCW3_9AGAR</name>
<accession>A0A9P7KCW3</accession>
<evidence type="ECO:0000313" key="4">
    <source>
        <dbReference type="EMBL" id="KAG5644594.1"/>
    </source>
</evidence>
<dbReference type="Proteomes" id="UP000775547">
    <property type="component" value="Unassembled WGS sequence"/>
</dbReference>
<dbReference type="InterPro" id="IPR002744">
    <property type="entry name" value="MIP18-like"/>
</dbReference>
<evidence type="ECO:0000256" key="1">
    <source>
        <dbReference type="ARBA" id="ARBA00010381"/>
    </source>
</evidence>
<dbReference type="AlphaFoldDB" id="A0A9P7KCW3"/>
<dbReference type="SUPFAM" id="SSF117916">
    <property type="entry name" value="Fe-S cluster assembly (FSCA) domain-like"/>
    <property type="match status" value="1"/>
</dbReference>
<evidence type="ECO:0000259" key="3">
    <source>
        <dbReference type="Pfam" id="PF01883"/>
    </source>
</evidence>
<keyword evidence="5" id="KW-1185">Reference proteome</keyword>
<dbReference type="Pfam" id="PF01883">
    <property type="entry name" value="FeS_assembly_P"/>
    <property type="match status" value="1"/>
</dbReference>
<protein>
    <recommendedName>
        <fullName evidence="3">MIP18 family-like domain-containing protein</fullName>
    </recommendedName>
</protein>
<dbReference type="PANTHER" id="PTHR12377:SF0">
    <property type="entry name" value="CYTOSOLIC IRON-SULFUR ASSEMBLY COMPONENT 2B"/>
    <property type="match status" value="1"/>
</dbReference>
<reference evidence="4" key="2">
    <citation type="submission" date="2021-10" db="EMBL/GenBank/DDBJ databases">
        <title>Phylogenomics reveals ancestral predisposition of the termite-cultivated fungus Termitomyces towards a domesticated lifestyle.</title>
        <authorList>
            <person name="Auxier B."/>
            <person name="Grum-Grzhimaylo A."/>
            <person name="Cardenas M.E."/>
            <person name="Lodge J.D."/>
            <person name="Laessoe T."/>
            <person name="Pedersen O."/>
            <person name="Smith M.E."/>
            <person name="Kuyper T.W."/>
            <person name="Franco-Molano E.A."/>
            <person name="Baroni T.J."/>
            <person name="Aanen D.K."/>
        </authorList>
    </citation>
    <scope>NUCLEOTIDE SEQUENCE</scope>
    <source>
        <strain evidence="4">AP01</strain>
        <tissue evidence="4">Mycelium</tissue>
    </source>
</reference>
<feature type="non-terminal residue" evidence="4">
    <location>
        <position position="170"/>
    </location>
</feature>
<sequence>MFSFSCVAVLVSRSASTRGDGRRNLQPNPTAFTAKPTVCKSDLAKQSLWINEKAKVENNEDGTDPIDQDEIFDLIRSIDDPEHPNTLEKLGVVSAPQIQVKGNHVLVEFTLRHVYPHRPLHPRSNQSEYAVNKQLNDKERVAAALENPALLESVENCLAGAGRRGHSRMI</sequence>
<organism evidence="4 5">
    <name type="scientific">Asterophora parasitica</name>
    <dbReference type="NCBI Taxonomy" id="117018"/>
    <lineage>
        <taxon>Eukaryota</taxon>
        <taxon>Fungi</taxon>
        <taxon>Dikarya</taxon>
        <taxon>Basidiomycota</taxon>
        <taxon>Agaricomycotina</taxon>
        <taxon>Agaricomycetes</taxon>
        <taxon>Agaricomycetidae</taxon>
        <taxon>Agaricales</taxon>
        <taxon>Tricholomatineae</taxon>
        <taxon>Lyophyllaceae</taxon>
        <taxon>Asterophora</taxon>
    </lineage>
</organism>
<evidence type="ECO:0000313" key="5">
    <source>
        <dbReference type="Proteomes" id="UP000775547"/>
    </source>
</evidence>
<dbReference type="InterPro" id="IPR034904">
    <property type="entry name" value="FSCA_dom_sf"/>
</dbReference>
<dbReference type="InterPro" id="IPR039796">
    <property type="entry name" value="MIP18"/>
</dbReference>
<dbReference type="PANTHER" id="PTHR12377">
    <property type="entry name" value="CYTOSOLIC IRON-SULFUR ASSEMBLY COMPONENT 2B-RELATED"/>
    <property type="match status" value="1"/>
</dbReference>
<evidence type="ECO:0000256" key="2">
    <source>
        <dbReference type="ARBA" id="ARBA00022829"/>
    </source>
</evidence>
<dbReference type="EMBL" id="JABCKV010000065">
    <property type="protein sequence ID" value="KAG5644594.1"/>
    <property type="molecule type" value="Genomic_DNA"/>
</dbReference>
<dbReference type="Gene3D" id="3.30.300.130">
    <property type="entry name" value="Fe-S cluster assembly (FSCA)"/>
    <property type="match status" value="1"/>
</dbReference>
<keyword evidence="2" id="KW-0159">Chromosome partition</keyword>
<reference evidence="4" key="1">
    <citation type="submission" date="2020-07" db="EMBL/GenBank/DDBJ databases">
        <authorList>
            <person name="Nieuwenhuis M."/>
            <person name="Van De Peppel L.J.J."/>
        </authorList>
    </citation>
    <scope>NUCLEOTIDE SEQUENCE</scope>
    <source>
        <strain evidence="4">AP01</strain>
        <tissue evidence="4">Mycelium</tissue>
    </source>
</reference>
<feature type="domain" description="MIP18 family-like" evidence="3">
    <location>
        <begin position="69"/>
        <end position="137"/>
    </location>
</feature>
<comment type="caution">
    <text evidence="4">The sequence shown here is derived from an EMBL/GenBank/DDBJ whole genome shotgun (WGS) entry which is preliminary data.</text>
</comment>
<dbReference type="Gene3D" id="6.10.250.1280">
    <property type="match status" value="1"/>
</dbReference>
<gene>
    <name evidence="4" type="ORF">DXG03_008168</name>
</gene>
<dbReference type="GO" id="GO:0051604">
    <property type="term" value="P:protein maturation"/>
    <property type="evidence" value="ECO:0007669"/>
    <property type="project" value="InterPro"/>
</dbReference>
<proteinExistence type="inferred from homology"/>
<comment type="similarity">
    <text evidence="1">Belongs to the MIP18 family.</text>
</comment>
<dbReference type="OrthoDB" id="2746at2759"/>
<dbReference type="GO" id="GO:0007059">
    <property type="term" value="P:chromosome segregation"/>
    <property type="evidence" value="ECO:0007669"/>
    <property type="project" value="UniProtKB-KW"/>
</dbReference>